<sequence>MDPVLNPYRPGAGRRPPVLAGRGPLLDSFTVVQRRAAEYGEGDRGWVLNGLRGVGKTVLLNEMQSQASARGWITAKVEATAGTPLSTALSHALVSSMRTATGRHPVPKLKRLLGVFKAFSLKFNPVTGGLALGADVDLVSGVADSGRFADDLSALFETLGETSRELGIGTLILVDELQEATKDELTAVNTAVHHLGQDPEPLPVTFVGAGLPSLPAQLADATSYAERLYDYRPVGLLSEEAAEAALVGPSLQLDVPWNDGAVARAMDIARGYPYFLQAVGKHVWDAARGPSIEIDDVEIGGELARREVDEGLYRSRWERATPAQKELLRALGDIGGEEPAVIGELVSATGKRRVSDLSVARNELIKKGLVYAPERGLLAFTVPGMSDFIARQP</sequence>
<dbReference type="EMBL" id="CP049257">
    <property type="protein sequence ID" value="QIG41792.1"/>
    <property type="molecule type" value="Genomic_DNA"/>
</dbReference>
<evidence type="ECO:0000313" key="3">
    <source>
        <dbReference type="Proteomes" id="UP000502996"/>
    </source>
</evidence>
<reference evidence="2 3" key="1">
    <citation type="submission" date="2020-02" db="EMBL/GenBank/DDBJ databases">
        <title>Full genome sequence of Nocardioides sp. R-3366.</title>
        <authorList>
            <person name="Im W.-T."/>
        </authorList>
    </citation>
    <scope>NUCLEOTIDE SEQUENCE [LARGE SCALE GENOMIC DNA]</scope>
    <source>
        <strain evidence="2 3">R-3366</strain>
    </source>
</reference>
<dbReference type="Gene3D" id="3.40.50.300">
    <property type="entry name" value="P-loop containing nucleotide triphosphate hydrolases"/>
    <property type="match status" value="1"/>
</dbReference>
<proteinExistence type="predicted"/>
<gene>
    <name evidence="2" type="ORF">G5V58_02480</name>
</gene>
<evidence type="ECO:0000259" key="1">
    <source>
        <dbReference type="Pfam" id="PF13191"/>
    </source>
</evidence>
<dbReference type="Pfam" id="PF13191">
    <property type="entry name" value="AAA_16"/>
    <property type="match status" value="1"/>
</dbReference>
<dbReference type="SUPFAM" id="SSF52540">
    <property type="entry name" value="P-loop containing nucleoside triphosphate hydrolases"/>
    <property type="match status" value="1"/>
</dbReference>
<dbReference type="KEGG" id="nano:G5V58_02480"/>
<name>A0A6G6W995_9ACTN</name>
<dbReference type="InterPro" id="IPR027417">
    <property type="entry name" value="P-loop_NTPase"/>
</dbReference>
<feature type="domain" description="Orc1-like AAA ATPase" evidence="1">
    <location>
        <begin position="19"/>
        <end position="199"/>
    </location>
</feature>
<accession>A0A6G6W995</accession>
<dbReference type="AlphaFoldDB" id="A0A6G6W995"/>
<organism evidence="2 3">
    <name type="scientific">Nocardioides anomalus</name>
    <dbReference type="NCBI Taxonomy" id="2712223"/>
    <lineage>
        <taxon>Bacteria</taxon>
        <taxon>Bacillati</taxon>
        <taxon>Actinomycetota</taxon>
        <taxon>Actinomycetes</taxon>
        <taxon>Propionibacteriales</taxon>
        <taxon>Nocardioidaceae</taxon>
        <taxon>Nocardioides</taxon>
    </lineage>
</organism>
<dbReference type="InterPro" id="IPR041664">
    <property type="entry name" value="AAA_16"/>
</dbReference>
<evidence type="ECO:0000313" key="2">
    <source>
        <dbReference type="EMBL" id="QIG41792.1"/>
    </source>
</evidence>
<protein>
    <submittedName>
        <fullName evidence="2">AAA family ATPase</fullName>
    </submittedName>
</protein>
<keyword evidence="3" id="KW-1185">Reference proteome</keyword>
<dbReference type="RefSeq" id="WP_165228462.1">
    <property type="nucleotide sequence ID" value="NZ_CP049257.1"/>
</dbReference>
<dbReference type="Proteomes" id="UP000502996">
    <property type="component" value="Chromosome"/>
</dbReference>